<accession>A0A6J6W0G0</accession>
<evidence type="ECO:0000313" key="5">
    <source>
        <dbReference type="EMBL" id="CAB4776805.1"/>
    </source>
</evidence>
<evidence type="ECO:0000313" key="8">
    <source>
        <dbReference type="EMBL" id="CAB4938902.1"/>
    </source>
</evidence>
<dbReference type="AlphaFoldDB" id="A0A6J6W0G0"/>
<gene>
    <name evidence="3" type="ORF">UFOPK2510_00388</name>
    <name evidence="4" type="ORF">UFOPK2718_00273</name>
    <name evidence="5" type="ORF">UFOPK2936_00578</name>
    <name evidence="6" type="ORF">UFOPK3174_01062</name>
    <name evidence="7" type="ORF">UFOPK3328_01252</name>
    <name evidence="8" type="ORF">UFOPK3779_00383</name>
    <name evidence="9" type="ORF">UFOPK3913_00550</name>
    <name evidence="2" type="ORF">UFOPK4107_00092</name>
</gene>
<dbReference type="EMBL" id="CAFBLD010000008">
    <property type="protein sequence ID" value="CAB4874166.1"/>
    <property type="molecule type" value="Genomic_DNA"/>
</dbReference>
<reference evidence="5" key="1">
    <citation type="submission" date="2020-05" db="EMBL/GenBank/DDBJ databases">
        <authorList>
            <person name="Chiriac C."/>
            <person name="Salcher M."/>
            <person name="Ghai R."/>
            <person name="Kavagutti S V."/>
        </authorList>
    </citation>
    <scope>NUCLEOTIDE SEQUENCE</scope>
</reference>
<organism evidence="5">
    <name type="scientific">freshwater metagenome</name>
    <dbReference type="NCBI Taxonomy" id="449393"/>
    <lineage>
        <taxon>unclassified sequences</taxon>
        <taxon>metagenomes</taxon>
        <taxon>ecological metagenomes</taxon>
    </lineage>
</organism>
<evidence type="ECO:0000313" key="3">
    <source>
        <dbReference type="EMBL" id="CAB4686669.1"/>
    </source>
</evidence>
<evidence type="ECO:0000313" key="2">
    <source>
        <dbReference type="EMBL" id="CAB4330073.1"/>
    </source>
</evidence>
<evidence type="ECO:0000313" key="7">
    <source>
        <dbReference type="EMBL" id="CAB4874166.1"/>
    </source>
</evidence>
<feature type="transmembrane region" description="Helical" evidence="1">
    <location>
        <begin position="42"/>
        <end position="65"/>
    </location>
</feature>
<dbReference type="EMBL" id="CAFBNH010000002">
    <property type="protein sequence ID" value="CAB4938902.1"/>
    <property type="molecule type" value="Genomic_DNA"/>
</dbReference>
<keyword evidence="1" id="KW-0472">Membrane</keyword>
<dbReference type="EMBL" id="CAEZYM010000002">
    <property type="protein sequence ID" value="CAB4718274.1"/>
    <property type="molecule type" value="Genomic_DNA"/>
</dbReference>
<dbReference type="EMBL" id="CAFABH010000017">
    <property type="protein sequence ID" value="CAB4830760.1"/>
    <property type="molecule type" value="Genomic_DNA"/>
</dbReference>
<name>A0A6J6W0G0_9ZZZZ</name>
<dbReference type="EMBL" id="CAEZXO010000002">
    <property type="protein sequence ID" value="CAB4686669.1"/>
    <property type="molecule type" value="Genomic_DNA"/>
</dbReference>
<keyword evidence="1" id="KW-0812">Transmembrane</keyword>
<sequence length="134" mass="14352">MAMTSFAPAITRSRKIVAQKSAQAALRLVPDVAPGEKVDHKYFVTFVSVVAAVGLLLLLTINTLLAQDAFELHRLNQQVTMLSDQKEALMREIASASSPQKLASSAKSLGMIESQAPTFLDLTPPSLAPVSFQG</sequence>
<evidence type="ECO:0000256" key="1">
    <source>
        <dbReference type="SAM" id="Phobius"/>
    </source>
</evidence>
<proteinExistence type="predicted"/>
<evidence type="ECO:0000313" key="9">
    <source>
        <dbReference type="EMBL" id="CAB4972565.1"/>
    </source>
</evidence>
<evidence type="ECO:0000313" key="6">
    <source>
        <dbReference type="EMBL" id="CAB4830760.1"/>
    </source>
</evidence>
<protein>
    <submittedName>
        <fullName evidence="5">Unannotated protein</fullName>
    </submittedName>
</protein>
<dbReference type="EMBL" id="CAESAE010000001">
    <property type="protein sequence ID" value="CAB4330073.1"/>
    <property type="molecule type" value="Genomic_DNA"/>
</dbReference>
<keyword evidence="1" id="KW-1133">Transmembrane helix</keyword>
<evidence type="ECO:0000313" key="4">
    <source>
        <dbReference type="EMBL" id="CAB4718274.1"/>
    </source>
</evidence>
<dbReference type="EMBL" id="CAFBOC010000004">
    <property type="protein sequence ID" value="CAB4972565.1"/>
    <property type="molecule type" value="Genomic_DNA"/>
</dbReference>
<dbReference type="EMBL" id="CAEZZW010000002">
    <property type="protein sequence ID" value="CAB4776805.1"/>
    <property type="molecule type" value="Genomic_DNA"/>
</dbReference>